<dbReference type="Proteomes" id="UP000509704">
    <property type="component" value="Chromosome 4"/>
</dbReference>
<dbReference type="AlphaFoldDB" id="A0A7H9B0W0"/>
<feature type="compositionally biased region" description="Polar residues" evidence="1">
    <location>
        <begin position="231"/>
        <end position="255"/>
    </location>
</feature>
<protein>
    <recommendedName>
        <fullName evidence="4">A2 transcriptional factor</fullName>
    </recommendedName>
</protein>
<organism evidence="2 3">
    <name type="scientific">Zygotorulaspora mrakii</name>
    <name type="common">Zygosaccharomyces mrakii</name>
    <dbReference type="NCBI Taxonomy" id="42260"/>
    <lineage>
        <taxon>Eukaryota</taxon>
        <taxon>Fungi</taxon>
        <taxon>Dikarya</taxon>
        <taxon>Ascomycota</taxon>
        <taxon>Saccharomycotina</taxon>
        <taxon>Saccharomycetes</taxon>
        <taxon>Saccharomycetales</taxon>
        <taxon>Saccharomycetaceae</taxon>
        <taxon>Zygotorulaspora</taxon>
    </lineage>
</organism>
<evidence type="ECO:0008006" key="4">
    <source>
        <dbReference type="Google" id="ProtNLM"/>
    </source>
</evidence>
<evidence type="ECO:0000313" key="2">
    <source>
        <dbReference type="EMBL" id="QLG72315.1"/>
    </source>
</evidence>
<keyword evidence="3" id="KW-1185">Reference proteome</keyword>
<dbReference type="KEGG" id="zmk:HG535_0D00220"/>
<feature type="region of interest" description="Disordered" evidence="1">
    <location>
        <begin position="302"/>
        <end position="325"/>
    </location>
</feature>
<evidence type="ECO:0000256" key="1">
    <source>
        <dbReference type="SAM" id="MobiDB-lite"/>
    </source>
</evidence>
<evidence type="ECO:0000313" key="3">
    <source>
        <dbReference type="Proteomes" id="UP000509704"/>
    </source>
</evidence>
<dbReference type="OrthoDB" id="4059737at2759"/>
<dbReference type="RefSeq" id="XP_037144043.1">
    <property type="nucleotide sequence ID" value="XM_037288148.1"/>
</dbReference>
<accession>A0A7H9B0W0</accession>
<reference evidence="2 3" key="1">
    <citation type="submission" date="2020-07" db="EMBL/GenBank/DDBJ databases">
        <title>The yeast mating-type switching endonuclease HO is a domesticated member of an unorthodox homing genetic element family.</title>
        <authorList>
            <person name="Coughlan A.Y."/>
            <person name="Lombardi L."/>
            <person name="Braun-Galleani S."/>
            <person name="Martos A.R."/>
            <person name="Galeote V."/>
            <person name="Bigey F."/>
            <person name="Dequin S."/>
            <person name="Byrne K.P."/>
            <person name="Wolfe K.H."/>
        </authorList>
    </citation>
    <scope>NUCLEOTIDE SEQUENCE [LARGE SCALE GENOMIC DNA]</scope>
    <source>
        <strain evidence="2 3">NRRL Y-6702</strain>
    </source>
</reference>
<dbReference type="GeneID" id="59236039"/>
<name>A0A7H9B0W0_ZYGMR</name>
<dbReference type="EMBL" id="CP058607">
    <property type="protein sequence ID" value="QLG72315.1"/>
    <property type="molecule type" value="Genomic_DNA"/>
</dbReference>
<feature type="compositionally biased region" description="Polar residues" evidence="1">
    <location>
        <begin position="304"/>
        <end position="325"/>
    </location>
</feature>
<proteinExistence type="predicted"/>
<feature type="region of interest" description="Disordered" evidence="1">
    <location>
        <begin position="225"/>
        <end position="255"/>
    </location>
</feature>
<sequence>MFFTECMLPKRGDIDEEYTDFIFFKDESRKSSNRVKFKFVGQKIHEDKQVEEFNLSVEYKSSKMGMLITRPRNRFIIMRTILYNTIIRSLEKCDLSSLKDVSAITSQLWGKNDGIFQLYFELLSQFEEHWHLNIYPEYRYHKVNKISRQLENKLVYQNMLNRMRYFTASSLLSKLEDIVTLPAASATDAAGTAPTAAEPFSSTYTYSSFHSSQIRANHLHHYHYQNRQKRQSTTTRSNSQQPNLPSLQNPHSSETLQNCHWKIKKSSSCKRTRNHNFALPKQDHRCDRIKFDFPKKKLLPPDLNTVSNNTNPSRFPSTSSMKKPLQYSTLPSPHYSPLLPRIPTASRLASSKADHCHRTAGASHSYNISSSSFPSLAYFTKPTEIDFTLQTRLSTLPYVPEPKSLSNVEDLFIESDRIVLFSSRNP</sequence>
<gene>
    <name evidence="2" type="ORF">HG535_0D00220</name>
</gene>